<feature type="transmembrane region" description="Helical" evidence="4">
    <location>
        <begin position="664"/>
        <end position="689"/>
    </location>
</feature>
<comment type="caution">
    <text evidence="5">The sequence shown here is derived from an EMBL/GenBank/DDBJ whole genome shotgun (WGS) entry which is preliminary data.</text>
</comment>
<dbReference type="SUPFAM" id="SSF53756">
    <property type="entry name" value="UDP-Glycosyltransferase/glycogen phosphorylase"/>
    <property type="match status" value="1"/>
</dbReference>
<evidence type="ECO:0000256" key="1">
    <source>
        <dbReference type="ARBA" id="ARBA00009995"/>
    </source>
</evidence>
<dbReference type="Proteomes" id="UP000681722">
    <property type="component" value="Unassembled WGS sequence"/>
</dbReference>
<dbReference type="Pfam" id="PF00201">
    <property type="entry name" value="UDPGT"/>
    <property type="match status" value="1"/>
</dbReference>
<dbReference type="PANTHER" id="PTHR48043">
    <property type="entry name" value="EG:EG0003.4 PROTEIN-RELATED"/>
    <property type="match status" value="1"/>
</dbReference>
<dbReference type="AlphaFoldDB" id="A0A815H9E9"/>
<gene>
    <name evidence="5" type="ORF">GPM918_LOCUS30818</name>
    <name evidence="6" type="ORF">SRO942_LOCUS31444</name>
</gene>
<dbReference type="InterPro" id="IPR050271">
    <property type="entry name" value="UDP-glycosyltransferase"/>
</dbReference>
<dbReference type="EMBL" id="CAJOBC010063405">
    <property type="protein sequence ID" value="CAF4217580.1"/>
    <property type="molecule type" value="Genomic_DNA"/>
</dbReference>
<comment type="similarity">
    <text evidence="1">Belongs to the UDP-glycosyltransferase family.</text>
</comment>
<proteinExistence type="inferred from homology"/>
<evidence type="ECO:0000313" key="6">
    <source>
        <dbReference type="EMBL" id="CAF4217580.1"/>
    </source>
</evidence>
<keyword evidence="4" id="KW-0472">Membrane</keyword>
<dbReference type="Gene3D" id="3.40.50.2000">
    <property type="entry name" value="Glycogen Phosphorylase B"/>
    <property type="match status" value="1"/>
</dbReference>
<dbReference type="InterPro" id="IPR002213">
    <property type="entry name" value="UDP_glucos_trans"/>
</dbReference>
<evidence type="ECO:0000256" key="2">
    <source>
        <dbReference type="ARBA" id="ARBA00022676"/>
    </source>
</evidence>
<keyword evidence="4" id="KW-0812">Transmembrane</keyword>
<dbReference type="EMBL" id="CAJNOQ010014819">
    <property type="protein sequence ID" value="CAF1349172.1"/>
    <property type="molecule type" value="Genomic_DNA"/>
</dbReference>
<dbReference type="Proteomes" id="UP000663829">
    <property type="component" value="Unassembled WGS sequence"/>
</dbReference>
<protein>
    <recommendedName>
        <fullName evidence="8">UDP-glycosyltransferase</fullName>
    </recommendedName>
</protein>
<evidence type="ECO:0000313" key="7">
    <source>
        <dbReference type="Proteomes" id="UP000663829"/>
    </source>
</evidence>
<reference evidence="5" key="1">
    <citation type="submission" date="2021-02" db="EMBL/GenBank/DDBJ databases">
        <authorList>
            <person name="Nowell W R."/>
        </authorList>
    </citation>
    <scope>NUCLEOTIDE SEQUENCE</scope>
</reference>
<sequence length="708" mass="81418">MDARYIDTDNLGELDIMYEKGVIDSESELIPISAAPGFMRIYWNGERLSSKNDSFDNYGRYCINGLALKEELLAELQKLDASRHIPPNKHKTSVKSASVQSDESSLFAQKVDEAVKKIIEEKLKTGIYQQQINEKKFMSDVYRKCLTSVPEFIDYLVGLFQPETLENITKSTSFRDISLTSLRLPAILLVQLTLALCSPLCGIPLHPDISTRLLSYTNFANKHEQSSNKIFSKLLNKCVKYMVETEGEYDHIPALTLNVVPKIILPFFNRIRITRFDLYEKLKDGTIFVIPKWSGLTPEKGAHFEFRYSFSDYEKTLAQLRSNIKLTLNKVARSIYYECLSKNSLQIDGTYLPSYFVKTTVLWLCENENVIIADFFSLKSSNIQRRHFGVRELDHVTDITQKYPLFISSPIGLDFAHPLLPSHFLTGPYFRPDYDKKVLPNDLQLWLDEAPNVIYISFGTVRSPTLERIQIIHLALTKQNKTLRYLWSLSEPFQYLLEKANINQLSNVRYASYLPQIEILKHENVILFISHGGFNSVAESLIFNKPMLIIPLTAHALDHVDNGLRAEKSGCGIMHFGWNLKPILLQQQISLLLQNITVNIDDNMTYPNPIDFKKMNHFFAAAHRIGRLLRSAGGTTRAATIIEEFLEFGYQHLIFNQPNYKQSFIIYSLVLLVTTTIIVLLVLLPYCCCRICYRRFKPKLVKQKRKAQ</sequence>
<keyword evidence="3" id="KW-0808">Transferase</keyword>
<name>A0A815H9E9_9BILA</name>
<evidence type="ECO:0000256" key="4">
    <source>
        <dbReference type="SAM" id="Phobius"/>
    </source>
</evidence>
<dbReference type="GO" id="GO:0008194">
    <property type="term" value="F:UDP-glycosyltransferase activity"/>
    <property type="evidence" value="ECO:0007669"/>
    <property type="project" value="InterPro"/>
</dbReference>
<accession>A0A815H9E9</accession>
<keyword evidence="2" id="KW-0328">Glycosyltransferase</keyword>
<keyword evidence="7" id="KW-1185">Reference proteome</keyword>
<keyword evidence="4" id="KW-1133">Transmembrane helix</keyword>
<organism evidence="5 7">
    <name type="scientific">Didymodactylos carnosus</name>
    <dbReference type="NCBI Taxonomy" id="1234261"/>
    <lineage>
        <taxon>Eukaryota</taxon>
        <taxon>Metazoa</taxon>
        <taxon>Spiralia</taxon>
        <taxon>Gnathifera</taxon>
        <taxon>Rotifera</taxon>
        <taxon>Eurotatoria</taxon>
        <taxon>Bdelloidea</taxon>
        <taxon>Philodinida</taxon>
        <taxon>Philodinidae</taxon>
        <taxon>Didymodactylos</taxon>
    </lineage>
</organism>
<dbReference type="PANTHER" id="PTHR48043:SF145">
    <property type="entry name" value="FI06409P-RELATED"/>
    <property type="match status" value="1"/>
</dbReference>
<evidence type="ECO:0008006" key="8">
    <source>
        <dbReference type="Google" id="ProtNLM"/>
    </source>
</evidence>
<dbReference type="OrthoDB" id="5835829at2759"/>
<evidence type="ECO:0000256" key="3">
    <source>
        <dbReference type="ARBA" id="ARBA00022679"/>
    </source>
</evidence>
<evidence type="ECO:0000313" key="5">
    <source>
        <dbReference type="EMBL" id="CAF1349172.1"/>
    </source>
</evidence>
<dbReference type="CDD" id="cd03784">
    <property type="entry name" value="GT1_Gtf-like"/>
    <property type="match status" value="1"/>
</dbReference>